<name>A0A836H7D5_LEIEN</name>
<dbReference type="InterPro" id="IPR017085">
    <property type="entry name" value="RNA_edit_cplx_Nase-su_MP81"/>
</dbReference>
<keyword evidence="1" id="KW-0479">Metal-binding</keyword>
<dbReference type="PIRSF" id="PIRSF037001">
    <property type="entry name" value="RNA_ed_MP81"/>
    <property type="match status" value="1"/>
</dbReference>
<dbReference type="GO" id="GO:0008270">
    <property type="term" value="F:zinc ion binding"/>
    <property type="evidence" value="ECO:0007669"/>
    <property type="project" value="UniProtKB-KW"/>
</dbReference>
<dbReference type="KEGG" id="lenr:94175322"/>
<keyword evidence="1" id="KW-0862">Zinc</keyword>
<dbReference type="Gene3D" id="2.40.50.140">
    <property type="entry name" value="Nucleic acid-binding proteins"/>
    <property type="match status" value="1"/>
</dbReference>
<keyword evidence="5" id="KW-1185">Reference proteome</keyword>
<keyword evidence="1" id="KW-0863">Zinc-finger</keyword>
<feature type="compositionally biased region" description="Low complexity" evidence="2">
    <location>
        <begin position="838"/>
        <end position="855"/>
    </location>
</feature>
<evidence type="ECO:0000313" key="4">
    <source>
        <dbReference type="EMBL" id="KAG5487169.1"/>
    </source>
</evidence>
<dbReference type="AlphaFoldDB" id="A0A836H7D5"/>
<proteinExistence type="predicted"/>
<feature type="domain" description="C2H2-type" evidence="3">
    <location>
        <begin position="283"/>
        <end position="306"/>
    </location>
</feature>
<feature type="region of interest" description="Disordered" evidence="2">
    <location>
        <begin position="675"/>
        <end position="732"/>
    </location>
</feature>
<evidence type="ECO:0000259" key="3">
    <source>
        <dbReference type="PROSITE" id="PS50157"/>
    </source>
</evidence>
<feature type="region of interest" description="Disordered" evidence="2">
    <location>
        <begin position="947"/>
        <end position="970"/>
    </location>
</feature>
<evidence type="ECO:0000313" key="5">
    <source>
        <dbReference type="Proteomes" id="UP000674179"/>
    </source>
</evidence>
<feature type="region of interest" description="Disordered" evidence="2">
    <location>
        <begin position="345"/>
        <end position="395"/>
    </location>
</feature>
<dbReference type="OrthoDB" id="267660at2759"/>
<reference evidence="4 5" key="1">
    <citation type="submission" date="2021-02" db="EMBL/GenBank/DDBJ databases">
        <title>Leishmania (Mundinia) enrietti genome sequencing and assembly.</title>
        <authorList>
            <person name="Almutairi H."/>
            <person name="Gatherer D."/>
        </authorList>
    </citation>
    <scope>NUCLEOTIDE SEQUENCE [LARGE SCALE GENOMIC DNA]</scope>
    <source>
        <strain evidence="4">CUR178</strain>
    </source>
</reference>
<dbReference type="PANTHER" id="PTHR40735">
    <property type="entry name" value="RNA-EDITING COMPLEX PROTEIN MP42-RELATED"/>
    <property type="match status" value="1"/>
</dbReference>
<dbReference type="PROSITE" id="PS50157">
    <property type="entry name" value="ZINC_FINGER_C2H2_2"/>
    <property type="match status" value="1"/>
</dbReference>
<dbReference type="RefSeq" id="XP_067696125.1">
    <property type="nucleotide sequence ID" value="XM_067839812.1"/>
</dbReference>
<evidence type="ECO:0000256" key="2">
    <source>
        <dbReference type="SAM" id="MobiDB-lite"/>
    </source>
</evidence>
<evidence type="ECO:0000256" key="1">
    <source>
        <dbReference type="PROSITE-ProRule" id="PRU00042"/>
    </source>
</evidence>
<gene>
    <name evidence="4" type="ORF">CUR178_08181</name>
</gene>
<feature type="compositionally biased region" description="Polar residues" evidence="2">
    <location>
        <begin position="888"/>
        <end position="902"/>
    </location>
</feature>
<dbReference type="Proteomes" id="UP000674179">
    <property type="component" value="Chromosome 2"/>
</dbReference>
<dbReference type="PROSITE" id="PS00028">
    <property type="entry name" value="ZINC_FINGER_C2H2_1"/>
    <property type="match status" value="1"/>
</dbReference>
<sequence>MLPTRWPSRPSLPARAGWRHLVHPVRSAFAHSAVLRQAGTLSTLLPGTASAGIGNIRESNSDDRSGSAPDPPSGGNGAGTTQSSPPPSSSHRTHPEVCFYEAFIFSSVDLHLILLEEAHRKHGVWLNVPPQLAPSIPNVGPPAVPEPIYPAAQQRRLAAMSAATMDFMSPSKRPRCASGGGAAGETDLIKDPSCFAYRPTHDPPPFSTTGTRSLWVPAQRTAAGGAVAVNDGVPVVSMPTPAPSSKTASCYEVSLAGSSTTHMSQTEVQSVAIRSPVDASMLYHCSECGRAFRRHHVAEQHVQQRHMPHGNGRNSSSVVVVEGPGPGEIIGYEERAVSVAAAATTEPSAAASEAHTSSRKAAIGDRSEGVSGEVSATKGTTNASSPPKPPSFDRTAAFRSTPRVELPESALIDNLLDDVWDEVALARGDIEKPSGLPTTRAELRQHPKRHYDSFHGRFFIPSVLVFEGTADNRADQGAAGERAAARATPEGAAPGIKRRLSSASLVSSLSMPITRMLPTQRRNPDGTLGAVGAAAAATGGGIGGGALGAAPTAQDLSIAELSRHYPNPFGDSPNAALVESEKEPINPFVDVEGQAAAVAMARKAACDNAAQPGEATNDTAEKAGSTPVAKEMEWLSRWAARPYACPLCQRRALPDLMRIMAPLLPSSFAAVSEATTSETSTARADDGGRSATSCPESGTKRTAVAAVPVTSAATPAASSPRPARGAPPPGFLEDRPLVVDVEAWRWYADRVPRFRLLDSLEDHLQSRHAGCYYGDDEAAAARDGEDDGAGRDEVEGLSDADWRRLYQVSRHKQLLARAELLAVREAYRILFPMQESTSAVAPSSTTSSGVGSSTDVDSDARKGGAERTAIGDCVGSSRAPPAGESPASRPSNDATAADSTEAPQVHVRSAVNMVLVGTVRDVQEGFLGATRILQYVLAVRNTLAEAPSSASVDAGGSDAAASEEEQEDADANEELIVVRCVGDLVPVTLLAQQVRLGSTMFVAGSLRMNRNIDTVSRRSHAYPYVQVVPPLGCVRVLGA</sequence>
<dbReference type="EMBL" id="JAFHKP010000002">
    <property type="protein sequence ID" value="KAG5487169.1"/>
    <property type="molecule type" value="Genomic_DNA"/>
</dbReference>
<feature type="compositionally biased region" description="Acidic residues" evidence="2">
    <location>
        <begin position="961"/>
        <end position="970"/>
    </location>
</feature>
<feature type="compositionally biased region" description="Low complexity" evidence="2">
    <location>
        <begin position="947"/>
        <end position="960"/>
    </location>
</feature>
<comment type="caution">
    <text evidence="4">The sequence shown here is derived from an EMBL/GenBank/DDBJ whole genome shotgun (WGS) entry which is preliminary data.</text>
</comment>
<accession>A0A836H7D5</accession>
<feature type="region of interest" description="Disordered" evidence="2">
    <location>
        <begin position="838"/>
        <end position="903"/>
    </location>
</feature>
<dbReference type="GeneID" id="94175322"/>
<feature type="compositionally biased region" description="Low complexity" evidence="2">
    <location>
        <begin position="701"/>
        <end position="724"/>
    </location>
</feature>
<feature type="compositionally biased region" description="Low complexity" evidence="2">
    <location>
        <begin position="345"/>
        <end position="355"/>
    </location>
</feature>
<dbReference type="InterPro" id="IPR012340">
    <property type="entry name" value="NA-bd_OB-fold"/>
</dbReference>
<protein>
    <recommendedName>
        <fullName evidence="3">C2H2-type domain-containing protein</fullName>
    </recommendedName>
</protein>
<dbReference type="PANTHER" id="PTHR40735:SF2">
    <property type="entry name" value="RNA-EDITING COMPLEX PROTEIN MP81"/>
    <property type="match status" value="1"/>
</dbReference>
<dbReference type="InterPro" id="IPR013087">
    <property type="entry name" value="Znf_C2H2_type"/>
</dbReference>
<feature type="region of interest" description="Disordered" evidence="2">
    <location>
        <begin position="52"/>
        <end position="93"/>
    </location>
</feature>
<organism evidence="4 5">
    <name type="scientific">Leishmania enriettii</name>
    <dbReference type="NCBI Taxonomy" id="5663"/>
    <lineage>
        <taxon>Eukaryota</taxon>
        <taxon>Discoba</taxon>
        <taxon>Euglenozoa</taxon>
        <taxon>Kinetoplastea</taxon>
        <taxon>Metakinetoplastina</taxon>
        <taxon>Trypanosomatida</taxon>
        <taxon>Trypanosomatidae</taxon>
        <taxon>Leishmaniinae</taxon>
        <taxon>Leishmania</taxon>
    </lineage>
</organism>